<evidence type="ECO:0000313" key="3">
    <source>
        <dbReference type="EMBL" id="PDW00931.1"/>
    </source>
</evidence>
<sequence>MKLFGRRKQQTFQAQHAGLSLRTADDKELSYFPPAIVSNVRHMVTEQVYGGGLPARVAMLAALHGEGVTYTSLAFGLTLAHDIAIDVCIVELNWWQSEFGRMIGNPEAPGLAAVVAGDASFDEVLIKTNLPNLTLMPAGFLPAERRHNIARSGVLRETIEHLSQRYDHLILDLPAMLATSDALALSSLAEACCIVVRQGITRTASVKQVLEYVKEQQVLGIILNQSSFSAPRWLLNLIPQG</sequence>
<evidence type="ECO:0000256" key="2">
    <source>
        <dbReference type="ARBA" id="ARBA00022840"/>
    </source>
</evidence>
<dbReference type="InterPro" id="IPR027417">
    <property type="entry name" value="P-loop_NTPase"/>
</dbReference>
<keyword evidence="1" id="KW-0547">Nucleotide-binding</keyword>
<dbReference type="PANTHER" id="PTHR32309:SF13">
    <property type="entry name" value="FERRIC ENTEROBACTIN TRANSPORT PROTEIN FEPE"/>
    <property type="match status" value="1"/>
</dbReference>
<dbReference type="AlphaFoldDB" id="A0A2A6RE97"/>
<keyword evidence="4" id="KW-1185">Reference proteome</keyword>
<keyword evidence="2" id="KW-0067">ATP-binding</keyword>
<dbReference type="OrthoDB" id="152154at2"/>
<dbReference type="EMBL" id="NQWI01000162">
    <property type="protein sequence ID" value="PDW00931.1"/>
    <property type="molecule type" value="Genomic_DNA"/>
</dbReference>
<dbReference type="Proteomes" id="UP000220527">
    <property type="component" value="Unassembled WGS sequence"/>
</dbReference>
<accession>A0A2A6RE97</accession>
<evidence type="ECO:0000256" key="1">
    <source>
        <dbReference type="ARBA" id="ARBA00022741"/>
    </source>
</evidence>
<dbReference type="GO" id="GO:0005886">
    <property type="term" value="C:plasma membrane"/>
    <property type="evidence" value="ECO:0007669"/>
    <property type="project" value="TreeGrafter"/>
</dbReference>
<protein>
    <recommendedName>
        <fullName evidence="5">AAA domain-containing protein</fullName>
    </recommendedName>
</protein>
<dbReference type="GO" id="GO:0004713">
    <property type="term" value="F:protein tyrosine kinase activity"/>
    <property type="evidence" value="ECO:0007669"/>
    <property type="project" value="TreeGrafter"/>
</dbReference>
<evidence type="ECO:0008006" key="5">
    <source>
        <dbReference type="Google" id="ProtNLM"/>
    </source>
</evidence>
<dbReference type="CDD" id="cd05387">
    <property type="entry name" value="BY-kinase"/>
    <property type="match status" value="1"/>
</dbReference>
<dbReference type="InterPro" id="IPR005702">
    <property type="entry name" value="Wzc-like_C"/>
</dbReference>
<comment type="caution">
    <text evidence="3">The sequence shown here is derived from an EMBL/GenBank/DDBJ whole genome shotgun (WGS) entry which is preliminary data.</text>
</comment>
<organism evidence="3 4">
    <name type="scientific">Candidatus Viridilinea mediisalina</name>
    <dbReference type="NCBI Taxonomy" id="2024553"/>
    <lineage>
        <taxon>Bacteria</taxon>
        <taxon>Bacillati</taxon>
        <taxon>Chloroflexota</taxon>
        <taxon>Chloroflexia</taxon>
        <taxon>Chloroflexales</taxon>
        <taxon>Chloroflexineae</taxon>
        <taxon>Oscillochloridaceae</taxon>
        <taxon>Candidatus Viridilinea</taxon>
    </lineage>
</organism>
<dbReference type="Gene3D" id="3.40.50.300">
    <property type="entry name" value="P-loop containing nucleotide triphosphate hydrolases"/>
    <property type="match status" value="1"/>
</dbReference>
<gene>
    <name evidence="3" type="ORF">CJ255_20005</name>
</gene>
<dbReference type="SUPFAM" id="SSF52540">
    <property type="entry name" value="P-loop containing nucleoside triphosphate hydrolases"/>
    <property type="match status" value="1"/>
</dbReference>
<name>A0A2A6RE97_9CHLR</name>
<dbReference type="RefSeq" id="WP_097645852.1">
    <property type="nucleotide sequence ID" value="NZ_NQWI01000162.1"/>
</dbReference>
<evidence type="ECO:0000313" key="4">
    <source>
        <dbReference type="Proteomes" id="UP000220527"/>
    </source>
</evidence>
<reference evidence="4" key="1">
    <citation type="submission" date="2017-08" db="EMBL/GenBank/DDBJ databases">
        <authorList>
            <person name="Grouzdev D.S."/>
            <person name="Gaisin V.A."/>
            <person name="Rysina M.S."/>
            <person name="Gorlenko V.M."/>
        </authorList>
    </citation>
    <scope>NUCLEOTIDE SEQUENCE [LARGE SCALE GENOMIC DNA]</scope>
    <source>
        <strain evidence="4">Kir15-3F</strain>
    </source>
</reference>
<dbReference type="InterPro" id="IPR050445">
    <property type="entry name" value="Bact_polysacc_biosynth/exp"/>
</dbReference>
<proteinExistence type="predicted"/>
<dbReference type="PANTHER" id="PTHR32309">
    <property type="entry name" value="TYROSINE-PROTEIN KINASE"/>
    <property type="match status" value="1"/>
</dbReference>